<dbReference type="HOGENOM" id="CLU_108559_1_0_2"/>
<dbReference type="GO" id="GO:0006412">
    <property type="term" value="P:translation"/>
    <property type="evidence" value="ECO:0007669"/>
    <property type="project" value="UniProtKB-UniRule"/>
</dbReference>
<name>A6UVQ3_META3</name>
<evidence type="ECO:0000256" key="4">
    <source>
        <dbReference type="ARBA" id="ARBA00035143"/>
    </source>
</evidence>
<evidence type="ECO:0000256" key="5">
    <source>
        <dbReference type="HAMAP-Rule" id="MF_01474"/>
    </source>
</evidence>
<dbReference type="GO" id="GO:0003735">
    <property type="term" value="F:structural constituent of ribosome"/>
    <property type="evidence" value="ECO:0007669"/>
    <property type="project" value="InterPro"/>
</dbReference>
<comment type="function">
    <text evidence="5">May be involved in maturation of the 30S ribosomal subunit.</text>
</comment>
<accession>A6UVQ3</accession>
<dbReference type="InterPro" id="IPR036390">
    <property type="entry name" value="WH_DNA-bd_sf"/>
</dbReference>
<dbReference type="Gene3D" id="1.10.10.10">
    <property type="entry name" value="Winged helix-like DNA-binding domain superfamily/Winged helix DNA-binding domain"/>
    <property type="match status" value="1"/>
</dbReference>
<evidence type="ECO:0000256" key="2">
    <source>
        <dbReference type="ARBA" id="ARBA00022980"/>
    </source>
</evidence>
<dbReference type="PANTHER" id="PTHR11710:SF0">
    <property type="entry name" value="40S RIBOSOMAL PROTEIN S19"/>
    <property type="match status" value="1"/>
</dbReference>
<evidence type="ECO:0000313" key="6">
    <source>
        <dbReference type="EMBL" id="ABR56575.1"/>
    </source>
</evidence>
<dbReference type="FunFam" id="1.10.10.10:FF:000449">
    <property type="entry name" value="30S ribosomal protein S19e"/>
    <property type="match status" value="1"/>
</dbReference>
<dbReference type="InterPro" id="IPR027548">
    <property type="entry name" value="Ribosomal_eS19_archaeal"/>
</dbReference>
<dbReference type="PANTHER" id="PTHR11710">
    <property type="entry name" value="40S RIBOSOMAL PROTEIN S19"/>
    <property type="match status" value="1"/>
</dbReference>
<dbReference type="SUPFAM" id="SSF46785">
    <property type="entry name" value="Winged helix' DNA-binding domain"/>
    <property type="match status" value="1"/>
</dbReference>
<dbReference type="InterPro" id="IPR001266">
    <property type="entry name" value="Ribosomal_eS19"/>
</dbReference>
<dbReference type="STRING" id="419665.Maeo_0997"/>
<dbReference type="Proteomes" id="UP000001106">
    <property type="component" value="Chromosome"/>
</dbReference>
<dbReference type="SMART" id="SM01413">
    <property type="entry name" value="Ribosomal_S19e"/>
    <property type="match status" value="1"/>
</dbReference>
<dbReference type="HAMAP" id="MF_01474">
    <property type="entry name" value="Ribosomal_eS19"/>
    <property type="match status" value="1"/>
</dbReference>
<comment type="similarity">
    <text evidence="1 5">Belongs to the eukaryotic ribosomal protein eS19 family.</text>
</comment>
<dbReference type="AlphaFoldDB" id="A6UVQ3"/>
<dbReference type="GO" id="GO:0003723">
    <property type="term" value="F:RNA binding"/>
    <property type="evidence" value="ECO:0007669"/>
    <property type="project" value="TreeGrafter"/>
</dbReference>
<dbReference type="eggNOG" id="arCOG01344">
    <property type="taxonomic scope" value="Archaea"/>
</dbReference>
<evidence type="ECO:0000313" key="7">
    <source>
        <dbReference type="Proteomes" id="UP000001106"/>
    </source>
</evidence>
<keyword evidence="3 5" id="KW-0687">Ribonucleoprotein</keyword>
<comment type="subunit">
    <text evidence="5">Part of the 30S ribosomal subunit.</text>
</comment>
<dbReference type="GO" id="GO:0022627">
    <property type="term" value="C:cytosolic small ribosomal subunit"/>
    <property type="evidence" value="ECO:0007669"/>
    <property type="project" value="TreeGrafter"/>
</dbReference>
<reference evidence="6" key="1">
    <citation type="submission" date="2007-06" db="EMBL/GenBank/DDBJ databases">
        <title>Complete sequence of Methanococcus aeolicus Nankai-3.</title>
        <authorList>
            <consortium name="US DOE Joint Genome Institute"/>
            <person name="Copeland A."/>
            <person name="Lucas S."/>
            <person name="Lapidus A."/>
            <person name="Barry K."/>
            <person name="Glavina del Rio T."/>
            <person name="Dalin E."/>
            <person name="Tice H."/>
            <person name="Pitluck S."/>
            <person name="Chain P."/>
            <person name="Malfatti S."/>
            <person name="Shin M."/>
            <person name="Vergez L."/>
            <person name="Schmutz J."/>
            <person name="Larimer F."/>
            <person name="Land M."/>
            <person name="Hauser L."/>
            <person name="Kyrpides N."/>
            <person name="Lykidis A."/>
            <person name="Sieprawska-Lupa M."/>
            <person name="Whitman W.B."/>
            <person name="Richardson P."/>
        </authorList>
    </citation>
    <scope>NUCLEOTIDE SEQUENCE [LARGE SCALE GENOMIC DNA]</scope>
    <source>
        <strain evidence="6">Nankai-3</strain>
    </source>
</reference>
<dbReference type="GeneID" id="5326845"/>
<proteinExistence type="inferred from homology"/>
<dbReference type="EMBL" id="CP000743">
    <property type="protein sequence ID" value="ABR56575.1"/>
    <property type="molecule type" value="Genomic_DNA"/>
</dbReference>
<keyword evidence="2 5" id="KW-0689">Ribosomal protein</keyword>
<evidence type="ECO:0000256" key="3">
    <source>
        <dbReference type="ARBA" id="ARBA00023274"/>
    </source>
</evidence>
<dbReference type="KEGG" id="mae:Maeo_0997"/>
<keyword evidence="7" id="KW-1185">Reference proteome</keyword>
<dbReference type="OrthoDB" id="371836at2157"/>
<dbReference type="RefSeq" id="WP_011973707.1">
    <property type="nucleotide sequence ID" value="NC_009635.1"/>
</dbReference>
<dbReference type="Pfam" id="PF01090">
    <property type="entry name" value="Ribosomal_S19e"/>
    <property type="match status" value="1"/>
</dbReference>
<dbReference type="InterPro" id="IPR036388">
    <property type="entry name" value="WH-like_DNA-bd_sf"/>
</dbReference>
<dbReference type="NCBIfam" id="NF006811">
    <property type="entry name" value="PRK09333.1"/>
    <property type="match status" value="1"/>
</dbReference>
<protein>
    <recommendedName>
        <fullName evidence="4 5">Small ribosomal subunit protein eS19</fullName>
    </recommendedName>
</protein>
<dbReference type="GO" id="GO:0000028">
    <property type="term" value="P:ribosomal small subunit assembly"/>
    <property type="evidence" value="ECO:0007669"/>
    <property type="project" value="TreeGrafter"/>
</dbReference>
<organism evidence="6 7">
    <name type="scientific">Methanococcus aeolicus (strain ATCC BAA-1280 / DSM 17508 / OCM 812 / Nankai-3)</name>
    <dbReference type="NCBI Taxonomy" id="419665"/>
    <lineage>
        <taxon>Archaea</taxon>
        <taxon>Methanobacteriati</taxon>
        <taxon>Methanobacteriota</taxon>
        <taxon>Methanomada group</taxon>
        <taxon>Methanococci</taxon>
        <taxon>Methanococcales</taxon>
        <taxon>Methanococcaceae</taxon>
        <taxon>Methanococcus</taxon>
    </lineage>
</organism>
<sequence length="148" mass="16512">MVTVFDVPPTKLIENIAEKLKEMNIEEPTWASFVKTGTHKERQPDNDDWWYVRCAALLRKVYTNGPVGIESLRSAYGGRKNKGHKPEKFVKGSGNVLRTALKALEKAELITKTPEGRAIAPKGQSLADNAAKEVMDNMVKENPALSKY</sequence>
<evidence type="ECO:0000256" key="1">
    <source>
        <dbReference type="ARBA" id="ARBA00010014"/>
    </source>
</evidence>
<gene>
    <name evidence="5" type="primary">rps19e</name>
    <name evidence="6" type="ordered locus">Maeo_0997</name>
</gene>